<protein>
    <recommendedName>
        <fullName evidence="2 9">DNA polymerase III subunit delta</fullName>
        <ecNumber evidence="1 9">2.7.7.7</ecNumber>
    </recommendedName>
</protein>
<accession>A0A380TNI5</accession>
<dbReference type="Pfam" id="PF06144">
    <property type="entry name" value="DNA_pol3_delta"/>
    <property type="match status" value="1"/>
</dbReference>
<evidence type="ECO:0000256" key="9">
    <source>
        <dbReference type="NCBIfam" id="TIGR01128"/>
    </source>
</evidence>
<name>A0A380TNI5_9PAST</name>
<evidence type="ECO:0000259" key="10">
    <source>
        <dbReference type="Pfam" id="PF06144"/>
    </source>
</evidence>
<dbReference type="InterPro" id="IPR032780">
    <property type="entry name" value="DNA_pol3_delt_C"/>
</dbReference>
<dbReference type="GO" id="GO:0003887">
    <property type="term" value="F:DNA-directed DNA polymerase activity"/>
    <property type="evidence" value="ECO:0007669"/>
    <property type="project" value="UniProtKB-UniRule"/>
</dbReference>
<gene>
    <name evidence="12" type="primary">holA</name>
    <name evidence="12" type="ORF">NCTC10801_00150</name>
</gene>
<evidence type="ECO:0000256" key="8">
    <source>
        <dbReference type="ARBA" id="ARBA00049244"/>
    </source>
</evidence>
<feature type="domain" description="DNA polymerase III delta N-terminal" evidence="10">
    <location>
        <begin position="21"/>
        <end position="128"/>
    </location>
</feature>
<dbReference type="EC" id="2.7.7.7" evidence="1 9"/>
<dbReference type="InterPro" id="IPR027417">
    <property type="entry name" value="P-loop_NTPase"/>
</dbReference>
<dbReference type="Pfam" id="PF14840">
    <property type="entry name" value="DNA_pol3_delt_C"/>
    <property type="match status" value="1"/>
</dbReference>
<comment type="similarity">
    <text evidence="7">Belongs to the DNA polymerase HolA subunit family.</text>
</comment>
<evidence type="ECO:0000313" key="13">
    <source>
        <dbReference type="Proteomes" id="UP000254649"/>
    </source>
</evidence>
<dbReference type="SUPFAM" id="SSF52540">
    <property type="entry name" value="P-loop containing nucleoside triphosphate hydrolases"/>
    <property type="match status" value="1"/>
</dbReference>
<proteinExistence type="inferred from homology"/>
<dbReference type="Gene3D" id="3.40.50.300">
    <property type="entry name" value="P-loop containing nucleotide triphosphate hydrolases"/>
    <property type="match status" value="1"/>
</dbReference>
<keyword evidence="4 12" id="KW-0548">Nucleotidyltransferase</keyword>
<dbReference type="InterPro" id="IPR008921">
    <property type="entry name" value="DNA_pol3_clamp-load_cplx_C"/>
</dbReference>
<keyword evidence="5" id="KW-0235">DNA replication</keyword>
<dbReference type="AlphaFoldDB" id="A0A380TNI5"/>
<reference evidence="12 13" key="1">
    <citation type="submission" date="2018-06" db="EMBL/GenBank/DDBJ databases">
        <authorList>
            <consortium name="Pathogen Informatics"/>
            <person name="Doyle S."/>
        </authorList>
    </citation>
    <scope>NUCLEOTIDE SEQUENCE [LARGE SCALE GENOMIC DNA]</scope>
    <source>
        <strain evidence="12 13">NCTC10801</strain>
    </source>
</reference>
<dbReference type="GO" id="GO:0009360">
    <property type="term" value="C:DNA polymerase III complex"/>
    <property type="evidence" value="ECO:0007669"/>
    <property type="project" value="UniProtKB-UniRule"/>
</dbReference>
<dbReference type="InterPro" id="IPR010372">
    <property type="entry name" value="DNA_pol3_delta_N"/>
</dbReference>
<dbReference type="EMBL" id="UFRQ01000003">
    <property type="protein sequence ID" value="SUT87370.1"/>
    <property type="molecule type" value="Genomic_DNA"/>
</dbReference>
<evidence type="ECO:0000256" key="7">
    <source>
        <dbReference type="ARBA" id="ARBA00034754"/>
    </source>
</evidence>
<dbReference type="Proteomes" id="UP000254649">
    <property type="component" value="Unassembled WGS sequence"/>
</dbReference>
<feature type="domain" description="DNA polymerase III subunit delta C-terminal" evidence="11">
    <location>
        <begin position="216"/>
        <end position="341"/>
    </location>
</feature>
<evidence type="ECO:0000256" key="1">
    <source>
        <dbReference type="ARBA" id="ARBA00012417"/>
    </source>
</evidence>
<dbReference type="Gene3D" id="1.10.8.60">
    <property type="match status" value="1"/>
</dbReference>
<evidence type="ECO:0000256" key="3">
    <source>
        <dbReference type="ARBA" id="ARBA00022679"/>
    </source>
</evidence>
<keyword evidence="13" id="KW-1185">Reference proteome</keyword>
<evidence type="ECO:0000313" key="12">
    <source>
        <dbReference type="EMBL" id="SUT87370.1"/>
    </source>
</evidence>
<sequence length="347" mass="40587">MNRIFPEQLNHSLGQRLASLYYLTGQDPLLLAETRDLIIKHATEQGFDEKIDVQVDQSTDWDDLFERCQSMGLFFNKQVISLTLSENLTAALQTKLFELINLAHEDILLILQLPKFAKTNEKQEWVKKSLEIEPHLTIINCQTPTIEQLPRWVSHRVKIMGLTIEQEAVQLLCYSYENNLLALKQNLELLALLYPDHKLSFTRVKSVVEQSSIFTPFQWIDAILEGKEGRARRILEGLKAEDIQPVILLRTLQRELMVLLELSKPQQRLTSIDQPLLTHQLKENFDRLKIWQTRRHVYTMIFQRLTYRKLYEIIQQLAELERIAKLDFSNDIWDTLADISVKIAIGK</sequence>
<evidence type="ECO:0000256" key="2">
    <source>
        <dbReference type="ARBA" id="ARBA00017703"/>
    </source>
</evidence>
<dbReference type="SUPFAM" id="SSF48019">
    <property type="entry name" value="post-AAA+ oligomerization domain-like"/>
    <property type="match status" value="1"/>
</dbReference>
<dbReference type="GO" id="GO:0003677">
    <property type="term" value="F:DNA binding"/>
    <property type="evidence" value="ECO:0007669"/>
    <property type="project" value="InterPro"/>
</dbReference>
<comment type="catalytic activity">
    <reaction evidence="8">
        <text>DNA(n) + a 2'-deoxyribonucleoside 5'-triphosphate = DNA(n+1) + diphosphate</text>
        <dbReference type="Rhea" id="RHEA:22508"/>
        <dbReference type="Rhea" id="RHEA-COMP:17339"/>
        <dbReference type="Rhea" id="RHEA-COMP:17340"/>
        <dbReference type="ChEBI" id="CHEBI:33019"/>
        <dbReference type="ChEBI" id="CHEBI:61560"/>
        <dbReference type="ChEBI" id="CHEBI:173112"/>
        <dbReference type="EC" id="2.7.7.7"/>
    </reaction>
</comment>
<dbReference type="OrthoDB" id="9770982at2"/>
<evidence type="ECO:0000256" key="4">
    <source>
        <dbReference type="ARBA" id="ARBA00022695"/>
    </source>
</evidence>
<dbReference type="PANTHER" id="PTHR34388:SF1">
    <property type="entry name" value="DNA POLYMERASE III SUBUNIT DELTA"/>
    <property type="match status" value="1"/>
</dbReference>
<dbReference type="Gene3D" id="1.20.272.10">
    <property type="match status" value="1"/>
</dbReference>
<keyword evidence="3 12" id="KW-0808">Transferase</keyword>
<dbReference type="GO" id="GO:0006261">
    <property type="term" value="P:DNA-templated DNA replication"/>
    <property type="evidence" value="ECO:0007669"/>
    <property type="project" value="TreeGrafter"/>
</dbReference>
<organism evidence="12 13">
    <name type="scientific">[Actinobacillus] rossii</name>
    <dbReference type="NCBI Taxonomy" id="123820"/>
    <lineage>
        <taxon>Bacteria</taxon>
        <taxon>Pseudomonadati</taxon>
        <taxon>Pseudomonadota</taxon>
        <taxon>Gammaproteobacteria</taxon>
        <taxon>Pasteurellales</taxon>
        <taxon>Pasteurellaceae</taxon>
    </lineage>
</organism>
<dbReference type="NCBIfam" id="TIGR01128">
    <property type="entry name" value="holA"/>
    <property type="match status" value="1"/>
</dbReference>
<keyword evidence="6" id="KW-0239">DNA-directed DNA polymerase</keyword>
<dbReference type="CDD" id="cd18138">
    <property type="entry name" value="HLD_clamp_pol_III_delta"/>
    <property type="match status" value="1"/>
</dbReference>
<evidence type="ECO:0000256" key="6">
    <source>
        <dbReference type="ARBA" id="ARBA00022932"/>
    </source>
</evidence>
<dbReference type="InterPro" id="IPR005790">
    <property type="entry name" value="DNA_polIII_delta"/>
</dbReference>
<evidence type="ECO:0000259" key="11">
    <source>
        <dbReference type="Pfam" id="PF14840"/>
    </source>
</evidence>
<dbReference type="PANTHER" id="PTHR34388">
    <property type="entry name" value="DNA POLYMERASE III SUBUNIT DELTA"/>
    <property type="match status" value="1"/>
</dbReference>
<evidence type="ECO:0000256" key="5">
    <source>
        <dbReference type="ARBA" id="ARBA00022705"/>
    </source>
</evidence>